<protein>
    <submittedName>
        <fullName evidence="16">Glycine receptor subunit alpha-4-like</fullName>
    </submittedName>
</protein>
<dbReference type="CDD" id="cd19049">
    <property type="entry name" value="LGIC_TM_anion"/>
    <property type="match status" value="1"/>
</dbReference>
<evidence type="ECO:0000259" key="14">
    <source>
        <dbReference type="Pfam" id="PF02932"/>
    </source>
</evidence>
<keyword evidence="8" id="KW-0406">Ion transport</keyword>
<dbReference type="InterPro" id="IPR038050">
    <property type="entry name" value="Neuro_actylchol_rec"/>
</dbReference>
<sequence length="463" mass="53469">MKVFYRCCRRVLMSCLIWIGSIKTNCSVYGNEDSSTEASVHTTYQASNNLPPVVTERPIYIKTKLYVEDVNSINALDMDFRLDFFLWHSWNVTGKLCEQYKIHLHQVGLFNNRTGYPIAVSESQFDRFWIPDTYAINAKSVDTPSDASSTKVLRISIKDPKTCKMEYTVRLAAVVACQMEFKQYPMDIQRCPFTMRSYAYPSSMVRYEWLDKDKDLLKNPELKLLQHNLELQKQDKLITTLDVTYSTISVVFTFERQIAHHLIQIFAPSALIVTLSWFSFWMGLEAIPGRVSLCVTSLLSLFTQFSGIRGDLPPASYINGTDIWMATCMLFVFATLMEFVVVKFLDKRRQLYFRGQVKNSLFNTPESGLGSLVSLDLQAGEERRISPIDAAPRLAWNMASQQDTHRWFKPPSWSMDWVVVIDHASRLCSQCFCRRLNDNEANEKKQFDVFTPWNLFSGPRSSR</sequence>
<dbReference type="GeneID" id="106469646"/>
<accession>A0ABM1TDH5</accession>
<evidence type="ECO:0000256" key="12">
    <source>
        <dbReference type="SAM" id="SignalP"/>
    </source>
</evidence>
<keyword evidence="15" id="KW-1185">Reference proteome</keyword>
<gene>
    <name evidence="16" type="primary">LOC106469646</name>
</gene>
<evidence type="ECO:0000313" key="15">
    <source>
        <dbReference type="Proteomes" id="UP000694941"/>
    </source>
</evidence>
<evidence type="ECO:0000256" key="1">
    <source>
        <dbReference type="ARBA" id="ARBA00004141"/>
    </source>
</evidence>
<evidence type="ECO:0000256" key="6">
    <source>
        <dbReference type="ARBA" id="ARBA00022729"/>
    </source>
</evidence>
<evidence type="ECO:0000256" key="4">
    <source>
        <dbReference type="ARBA" id="ARBA00022475"/>
    </source>
</evidence>
<dbReference type="SUPFAM" id="SSF63712">
    <property type="entry name" value="Nicotinic receptor ligand binding domain-like"/>
    <property type="match status" value="1"/>
</dbReference>
<comment type="subcellular location">
    <subcellularLocation>
        <location evidence="2">Cell membrane</location>
    </subcellularLocation>
    <subcellularLocation>
        <location evidence="1">Membrane</location>
        <topology evidence="1">Multi-pass membrane protein</topology>
    </subcellularLocation>
</comment>
<dbReference type="InterPro" id="IPR036719">
    <property type="entry name" value="Neuro-gated_channel_TM_sf"/>
</dbReference>
<keyword evidence="7 11" id="KW-1133">Transmembrane helix</keyword>
<evidence type="ECO:0000256" key="10">
    <source>
        <dbReference type="ARBA" id="ARBA00023303"/>
    </source>
</evidence>
<feature type="transmembrane region" description="Helical" evidence="11">
    <location>
        <begin position="323"/>
        <end position="345"/>
    </location>
</feature>
<reference evidence="16" key="1">
    <citation type="submission" date="2025-08" db="UniProtKB">
        <authorList>
            <consortium name="RefSeq"/>
        </authorList>
    </citation>
    <scope>IDENTIFICATION</scope>
    <source>
        <tissue evidence="16">Muscle</tissue>
    </source>
</reference>
<dbReference type="Gene3D" id="1.20.58.390">
    <property type="entry name" value="Neurotransmitter-gated ion-channel transmembrane domain"/>
    <property type="match status" value="1"/>
</dbReference>
<dbReference type="RefSeq" id="XP_022253931.1">
    <property type="nucleotide sequence ID" value="XM_022398223.1"/>
</dbReference>
<evidence type="ECO:0000256" key="2">
    <source>
        <dbReference type="ARBA" id="ARBA00004236"/>
    </source>
</evidence>
<evidence type="ECO:0000313" key="16">
    <source>
        <dbReference type="RefSeq" id="XP_022253931.1"/>
    </source>
</evidence>
<keyword evidence="4" id="KW-1003">Cell membrane</keyword>
<feature type="transmembrane region" description="Helical" evidence="11">
    <location>
        <begin position="291"/>
        <end position="308"/>
    </location>
</feature>
<dbReference type="Pfam" id="PF02931">
    <property type="entry name" value="Neur_chan_LBD"/>
    <property type="match status" value="1"/>
</dbReference>
<dbReference type="Gene3D" id="2.70.170.10">
    <property type="entry name" value="Neurotransmitter-gated ion-channel ligand-binding domain"/>
    <property type="match status" value="1"/>
</dbReference>
<evidence type="ECO:0000256" key="5">
    <source>
        <dbReference type="ARBA" id="ARBA00022692"/>
    </source>
</evidence>
<feature type="domain" description="Neurotransmitter-gated ion-channel transmembrane" evidence="14">
    <location>
        <begin position="266"/>
        <end position="350"/>
    </location>
</feature>
<dbReference type="PANTHER" id="PTHR18945">
    <property type="entry name" value="NEUROTRANSMITTER GATED ION CHANNEL"/>
    <property type="match status" value="1"/>
</dbReference>
<keyword evidence="6 12" id="KW-0732">Signal</keyword>
<dbReference type="Pfam" id="PF02932">
    <property type="entry name" value="Neur_chan_memb"/>
    <property type="match status" value="1"/>
</dbReference>
<evidence type="ECO:0000256" key="9">
    <source>
        <dbReference type="ARBA" id="ARBA00023136"/>
    </source>
</evidence>
<dbReference type="PROSITE" id="PS00236">
    <property type="entry name" value="NEUROTR_ION_CHANNEL"/>
    <property type="match status" value="1"/>
</dbReference>
<dbReference type="InterPro" id="IPR006028">
    <property type="entry name" value="GABAA/Glycine_rcpt"/>
</dbReference>
<dbReference type="InterPro" id="IPR006202">
    <property type="entry name" value="Neur_chan_lig-bd"/>
</dbReference>
<evidence type="ECO:0000256" key="8">
    <source>
        <dbReference type="ARBA" id="ARBA00023065"/>
    </source>
</evidence>
<dbReference type="InterPro" id="IPR036734">
    <property type="entry name" value="Neur_chan_lig-bd_sf"/>
</dbReference>
<feature type="domain" description="Neurotransmitter-gated ion-channel ligand-binding" evidence="13">
    <location>
        <begin position="49"/>
        <end position="257"/>
    </location>
</feature>
<keyword evidence="10" id="KW-0407">Ion channel</keyword>
<organism evidence="15 16">
    <name type="scientific">Limulus polyphemus</name>
    <name type="common">Atlantic horseshoe crab</name>
    <dbReference type="NCBI Taxonomy" id="6850"/>
    <lineage>
        <taxon>Eukaryota</taxon>
        <taxon>Metazoa</taxon>
        <taxon>Ecdysozoa</taxon>
        <taxon>Arthropoda</taxon>
        <taxon>Chelicerata</taxon>
        <taxon>Merostomata</taxon>
        <taxon>Xiphosura</taxon>
        <taxon>Limulidae</taxon>
        <taxon>Limulus</taxon>
    </lineage>
</organism>
<dbReference type="InterPro" id="IPR006029">
    <property type="entry name" value="Neurotrans-gated_channel_TM"/>
</dbReference>
<evidence type="ECO:0000256" key="3">
    <source>
        <dbReference type="ARBA" id="ARBA00022448"/>
    </source>
</evidence>
<name>A0ABM1TDH5_LIMPO</name>
<dbReference type="InterPro" id="IPR018000">
    <property type="entry name" value="Neurotransmitter_ion_chnl_CS"/>
</dbReference>
<dbReference type="PRINTS" id="PR00253">
    <property type="entry name" value="GABAARECEPTR"/>
</dbReference>
<keyword evidence="5 11" id="KW-0812">Transmembrane</keyword>
<feature type="transmembrane region" description="Helical" evidence="11">
    <location>
        <begin position="265"/>
        <end position="284"/>
    </location>
</feature>
<proteinExistence type="predicted"/>
<evidence type="ECO:0000256" key="11">
    <source>
        <dbReference type="SAM" id="Phobius"/>
    </source>
</evidence>
<feature type="chain" id="PRO_5046214031" evidence="12">
    <location>
        <begin position="28"/>
        <end position="463"/>
    </location>
</feature>
<keyword evidence="3" id="KW-0813">Transport</keyword>
<evidence type="ECO:0000256" key="7">
    <source>
        <dbReference type="ARBA" id="ARBA00022989"/>
    </source>
</evidence>
<keyword evidence="9 11" id="KW-0472">Membrane</keyword>
<dbReference type="SUPFAM" id="SSF90112">
    <property type="entry name" value="Neurotransmitter-gated ion-channel transmembrane pore"/>
    <property type="match status" value="1"/>
</dbReference>
<evidence type="ECO:0000259" key="13">
    <source>
        <dbReference type="Pfam" id="PF02931"/>
    </source>
</evidence>
<dbReference type="Proteomes" id="UP000694941">
    <property type="component" value="Unplaced"/>
</dbReference>
<dbReference type="InterPro" id="IPR006201">
    <property type="entry name" value="Neur_channel"/>
</dbReference>
<feature type="signal peptide" evidence="12">
    <location>
        <begin position="1"/>
        <end position="27"/>
    </location>
</feature>